<dbReference type="Pfam" id="PF01258">
    <property type="entry name" value="zf-dskA_traR"/>
    <property type="match status" value="1"/>
</dbReference>
<evidence type="ECO:0000259" key="6">
    <source>
        <dbReference type="Pfam" id="PF21157"/>
    </source>
</evidence>
<organism evidence="7 8">
    <name type="scientific">Gilvimarinus xylanilyticus</name>
    <dbReference type="NCBI Taxonomy" id="2944139"/>
    <lineage>
        <taxon>Bacteria</taxon>
        <taxon>Pseudomonadati</taxon>
        <taxon>Pseudomonadota</taxon>
        <taxon>Gammaproteobacteria</taxon>
        <taxon>Cellvibrionales</taxon>
        <taxon>Cellvibrionaceae</taxon>
        <taxon>Gilvimarinus</taxon>
    </lineage>
</organism>
<evidence type="ECO:0000313" key="7">
    <source>
        <dbReference type="EMBL" id="MCP8900767.1"/>
    </source>
</evidence>
<evidence type="ECO:0000256" key="1">
    <source>
        <dbReference type="ARBA" id="ARBA00022723"/>
    </source>
</evidence>
<dbReference type="Proteomes" id="UP001139319">
    <property type="component" value="Unassembled WGS sequence"/>
</dbReference>
<dbReference type="Gene3D" id="1.20.120.910">
    <property type="entry name" value="DksA, coiled-coil domain"/>
    <property type="match status" value="1"/>
</dbReference>
<comment type="caution">
    <text evidence="7">The sequence shown here is derived from an EMBL/GenBank/DDBJ whole genome shotgun (WGS) entry which is preliminary data.</text>
</comment>
<protein>
    <submittedName>
        <fullName evidence="7">TraR/DksA C4-type zinc finger protein</fullName>
    </submittedName>
</protein>
<dbReference type="PANTHER" id="PTHR33823">
    <property type="entry name" value="RNA POLYMERASE-BINDING TRANSCRIPTION FACTOR DKSA-RELATED"/>
    <property type="match status" value="1"/>
</dbReference>
<dbReference type="SUPFAM" id="SSF109635">
    <property type="entry name" value="DnaK suppressor protein DksA, alpha-hairpin domain"/>
    <property type="match status" value="1"/>
</dbReference>
<dbReference type="AlphaFoldDB" id="A0A9X2I8L7"/>
<evidence type="ECO:0000313" key="8">
    <source>
        <dbReference type="Proteomes" id="UP001139319"/>
    </source>
</evidence>
<keyword evidence="1" id="KW-0479">Metal-binding</keyword>
<evidence type="ECO:0000256" key="2">
    <source>
        <dbReference type="ARBA" id="ARBA00022771"/>
    </source>
</evidence>
<feature type="domain" description="DnaK suppressor protein DksA N-terminal" evidence="6">
    <location>
        <begin position="20"/>
        <end position="89"/>
    </location>
</feature>
<keyword evidence="2" id="KW-0863">Zinc-finger</keyword>
<feature type="zinc finger region" description="dksA C4-type" evidence="4">
    <location>
        <begin position="97"/>
        <end position="121"/>
    </location>
</feature>
<dbReference type="SUPFAM" id="SSF57716">
    <property type="entry name" value="Glucocorticoid receptor-like (DNA-binding domain)"/>
    <property type="match status" value="1"/>
</dbReference>
<sequence length="134" mass="15748">MLTEQQLRKAPKRDYMNPEQQAFFKHHLLSLKQETQNHIEQIKQQLAHPPECNDEADRAQLEDDMAIKLRLADREYKLLRKIDAALRRLHVGEYGYCLETGEPIGIERLLIRPTAEFGTDVKVISEEKEKFYAD</sequence>
<dbReference type="RefSeq" id="WP_253969061.1">
    <property type="nucleotide sequence ID" value="NZ_JAMFTH010000007.1"/>
</dbReference>
<evidence type="ECO:0000256" key="3">
    <source>
        <dbReference type="ARBA" id="ARBA00022833"/>
    </source>
</evidence>
<dbReference type="GO" id="GO:0008270">
    <property type="term" value="F:zinc ion binding"/>
    <property type="evidence" value="ECO:0007669"/>
    <property type="project" value="UniProtKB-KW"/>
</dbReference>
<evidence type="ECO:0000259" key="5">
    <source>
        <dbReference type="Pfam" id="PF01258"/>
    </source>
</evidence>
<dbReference type="InterPro" id="IPR000962">
    <property type="entry name" value="Znf_DskA_TraR"/>
</dbReference>
<keyword evidence="8" id="KW-1185">Reference proteome</keyword>
<reference evidence="7" key="1">
    <citation type="submission" date="2022-05" db="EMBL/GenBank/DDBJ databases">
        <authorList>
            <person name="Sun H.-N."/>
        </authorList>
    </citation>
    <scope>NUCLEOTIDE SEQUENCE</scope>
    <source>
        <strain evidence="7">HB14</strain>
    </source>
</reference>
<dbReference type="Pfam" id="PF21157">
    <property type="entry name" value="DksA_N"/>
    <property type="match status" value="1"/>
</dbReference>
<proteinExistence type="predicted"/>
<reference evidence="7" key="2">
    <citation type="submission" date="2023-01" db="EMBL/GenBank/DDBJ databases">
        <title>Gilvimarinus xylanilyticus HB14 isolated from Caulerpa lentillifera aquaculture base in Hainan, China.</title>
        <authorList>
            <person name="Zhang Y.-J."/>
        </authorList>
    </citation>
    <scope>NUCLEOTIDE SEQUENCE</scope>
    <source>
        <strain evidence="7">HB14</strain>
    </source>
</reference>
<dbReference type="InterPro" id="IPR048489">
    <property type="entry name" value="DksA_N"/>
</dbReference>
<evidence type="ECO:0000256" key="4">
    <source>
        <dbReference type="PROSITE-ProRule" id="PRU00510"/>
    </source>
</evidence>
<feature type="domain" description="Zinc finger DksA/TraR C4-type" evidence="5">
    <location>
        <begin position="92"/>
        <end position="116"/>
    </location>
</feature>
<dbReference type="InterPro" id="IPR037187">
    <property type="entry name" value="DnaK_N"/>
</dbReference>
<dbReference type="PANTHER" id="PTHR33823:SF2">
    <property type="entry name" value="RNA POLYMERASE-BINDING TRANSCRIPTION FACTOR DKSA"/>
    <property type="match status" value="1"/>
</dbReference>
<dbReference type="PROSITE" id="PS51128">
    <property type="entry name" value="ZF_DKSA_2"/>
    <property type="match status" value="1"/>
</dbReference>
<name>A0A9X2I8L7_9GAMM</name>
<accession>A0A9X2I8L7</accession>
<dbReference type="EMBL" id="JAMFTH010000007">
    <property type="protein sequence ID" value="MCP8900767.1"/>
    <property type="molecule type" value="Genomic_DNA"/>
</dbReference>
<gene>
    <name evidence="7" type="ORF">M6D89_15770</name>
</gene>
<keyword evidence="3" id="KW-0862">Zinc</keyword>